<evidence type="ECO:0000256" key="6">
    <source>
        <dbReference type="RuleBase" id="RU000481"/>
    </source>
</evidence>
<feature type="domain" description="Aminotransferase class I/classII large" evidence="7">
    <location>
        <begin position="33"/>
        <end position="380"/>
    </location>
</feature>
<sequence length="390" mass="42324">MRRLAGRVDHIDPFHVMELAKMAAVLEREGRSIIHMGIGEPDFTAPPAVVAAATRAMSDGKSQYTSANGLPALREAIAAHYAQVYGLEIDPARIVVTAGASAALLLACAALVEPGAKVLMPDPSYPCNRHFVAAFDGEAQMIPCGPEQRFQLSAELVRAHWGSSTRGVLLASPSNPTGTSIPQQELQDIVATVREKGGFTIVDEIYQGLTYDAAPFSALSLGDDIIVINSFSKYFNMTGWRLGWLVVPSAMVPAIEKLAQNLFICASTIAQHAALACFAPESLALYEQRKDEFRRRRDYIVPALRELGFVVPVVPDGAFYVYADCSKLSDDADQLTIDMLNHAGVVLVPGLDFGPSTAHGYIRLSYATSMDNLVEAVHRLQVFFQARRQS</sequence>
<evidence type="ECO:0000256" key="4">
    <source>
        <dbReference type="ARBA" id="ARBA00022679"/>
    </source>
</evidence>
<dbReference type="NCBIfam" id="NF005601">
    <property type="entry name" value="PRK07337.1"/>
    <property type="match status" value="1"/>
</dbReference>
<dbReference type="EMBL" id="BAAAZE010000013">
    <property type="protein sequence ID" value="GAA4031465.1"/>
    <property type="molecule type" value="Genomic_DNA"/>
</dbReference>
<dbReference type="PANTHER" id="PTHR46383:SF2">
    <property type="entry name" value="AMINOTRANSFERASE"/>
    <property type="match status" value="1"/>
</dbReference>
<accession>A0ABP7TUF9</accession>
<dbReference type="SUPFAM" id="SSF53383">
    <property type="entry name" value="PLP-dependent transferases"/>
    <property type="match status" value="1"/>
</dbReference>
<dbReference type="GO" id="GO:0008483">
    <property type="term" value="F:transaminase activity"/>
    <property type="evidence" value="ECO:0007669"/>
    <property type="project" value="UniProtKB-KW"/>
</dbReference>
<dbReference type="RefSeq" id="WP_425547992.1">
    <property type="nucleotide sequence ID" value="NZ_BAAAZE010000013.1"/>
</dbReference>
<evidence type="ECO:0000256" key="2">
    <source>
        <dbReference type="ARBA" id="ARBA00007441"/>
    </source>
</evidence>
<dbReference type="InterPro" id="IPR015421">
    <property type="entry name" value="PyrdxlP-dep_Trfase_major"/>
</dbReference>
<dbReference type="InterPro" id="IPR050596">
    <property type="entry name" value="AspAT/PAT-like"/>
</dbReference>
<comment type="similarity">
    <text evidence="2 6">Belongs to the class-I pyridoxal-phosphate-dependent aminotransferase family.</text>
</comment>
<keyword evidence="3 6" id="KW-0032">Aminotransferase</keyword>
<evidence type="ECO:0000256" key="5">
    <source>
        <dbReference type="ARBA" id="ARBA00022898"/>
    </source>
</evidence>
<keyword evidence="9" id="KW-1185">Reference proteome</keyword>
<dbReference type="InterPro" id="IPR015424">
    <property type="entry name" value="PyrdxlP-dep_Trfase"/>
</dbReference>
<dbReference type="Pfam" id="PF00155">
    <property type="entry name" value="Aminotran_1_2"/>
    <property type="match status" value="1"/>
</dbReference>
<dbReference type="EC" id="2.6.1.-" evidence="6"/>
<dbReference type="Proteomes" id="UP001501353">
    <property type="component" value="Unassembled WGS sequence"/>
</dbReference>
<evidence type="ECO:0000259" key="7">
    <source>
        <dbReference type="Pfam" id="PF00155"/>
    </source>
</evidence>
<gene>
    <name evidence="8" type="ORF">GCM10022212_32680</name>
</gene>
<protein>
    <recommendedName>
        <fullName evidence="6">Aminotransferase</fullName>
        <ecNumber evidence="6">2.6.1.-</ecNumber>
    </recommendedName>
</protein>
<reference evidence="9" key="1">
    <citation type="journal article" date="2019" name="Int. J. Syst. Evol. Microbiol.">
        <title>The Global Catalogue of Microorganisms (GCM) 10K type strain sequencing project: providing services to taxonomists for standard genome sequencing and annotation.</title>
        <authorList>
            <consortium name="The Broad Institute Genomics Platform"/>
            <consortium name="The Broad Institute Genome Sequencing Center for Infectious Disease"/>
            <person name="Wu L."/>
            <person name="Ma J."/>
        </authorList>
    </citation>
    <scope>NUCLEOTIDE SEQUENCE [LARGE SCALE GENOMIC DNA]</scope>
    <source>
        <strain evidence="9">JCM 16673</strain>
    </source>
</reference>
<proteinExistence type="inferred from homology"/>
<evidence type="ECO:0000313" key="8">
    <source>
        <dbReference type="EMBL" id="GAA4031465.1"/>
    </source>
</evidence>
<dbReference type="InterPro" id="IPR004839">
    <property type="entry name" value="Aminotransferase_I/II_large"/>
</dbReference>
<evidence type="ECO:0000256" key="3">
    <source>
        <dbReference type="ARBA" id="ARBA00022576"/>
    </source>
</evidence>
<comment type="cofactor">
    <cofactor evidence="1 6">
        <name>pyridoxal 5'-phosphate</name>
        <dbReference type="ChEBI" id="CHEBI:597326"/>
    </cofactor>
</comment>
<dbReference type="PANTHER" id="PTHR46383">
    <property type="entry name" value="ASPARTATE AMINOTRANSFERASE"/>
    <property type="match status" value="1"/>
</dbReference>
<dbReference type="CDD" id="cd00609">
    <property type="entry name" value="AAT_like"/>
    <property type="match status" value="1"/>
</dbReference>
<keyword evidence="5" id="KW-0663">Pyridoxal phosphate</keyword>
<evidence type="ECO:0000313" key="9">
    <source>
        <dbReference type="Proteomes" id="UP001501353"/>
    </source>
</evidence>
<comment type="caution">
    <text evidence="8">The sequence shown here is derived from an EMBL/GenBank/DDBJ whole genome shotgun (WGS) entry which is preliminary data.</text>
</comment>
<dbReference type="Gene3D" id="3.40.640.10">
    <property type="entry name" value="Type I PLP-dependent aspartate aminotransferase-like (Major domain)"/>
    <property type="match status" value="1"/>
</dbReference>
<evidence type="ECO:0000256" key="1">
    <source>
        <dbReference type="ARBA" id="ARBA00001933"/>
    </source>
</evidence>
<dbReference type="NCBIfam" id="NF006514">
    <property type="entry name" value="PRK08960.1"/>
    <property type="match status" value="1"/>
</dbReference>
<organism evidence="8 9">
    <name type="scientific">Actimicrobium antarcticum</name>
    <dbReference type="NCBI Taxonomy" id="1051899"/>
    <lineage>
        <taxon>Bacteria</taxon>
        <taxon>Pseudomonadati</taxon>
        <taxon>Pseudomonadota</taxon>
        <taxon>Betaproteobacteria</taxon>
        <taxon>Burkholderiales</taxon>
        <taxon>Oxalobacteraceae</taxon>
        <taxon>Actimicrobium</taxon>
    </lineage>
</organism>
<name>A0ABP7TUF9_9BURK</name>
<dbReference type="PROSITE" id="PS00105">
    <property type="entry name" value="AA_TRANSFER_CLASS_1"/>
    <property type="match status" value="1"/>
</dbReference>
<dbReference type="InterPro" id="IPR004838">
    <property type="entry name" value="NHTrfase_class1_PyrdxlP-BS"/>
</dbReference>
<keyword evidence="4 6" id="KW-0808">Transferase</keyword>